<dbReference type="EMBL" id="JQ844223">
    <property type="protein sequence ID" value="AGS53165.1"/>
    <property type="molecule type" value="Genomic_DNA"/>
</dbReference>
<sequence length="49" mass="6240">MSPIRLWYFWYKKEPYCAQTISIFKKSWHFLLFVYYTQSNEKFYIKNMA</sequence>
<proteinExistence type="predicted"/>
<reference evidence="1" key="1">
    <citation type="submission" date="2012-03" db="EMBL/GenBank/DDBJ databases">
        <title>Functional metagenomics reveals considerable lignocellulase gene clusters in the gut microbiome of a wood-feeding higher termite.</title>
        <authorList>
            <person name="Liu N."/>
        </authorList>
    </citation>
    <scope>NUCLEOTIDE SEQUENCE</scope>
</reference>
<name>A0A806KET4_9BACT</name>
<dbReference type="AlphaFoldDB" id="A0A806KET4"/>
<protein>
    <submittedName>
        <fullName evidence="1">Uncharacterized protein</fullName>
    </submittedName>
</protein>
<organism evidence="1">
    <name type="scientific">uncultured bacterium contig00060</name>
    <dbReference type="NCBI Taxonomy" id="1181543"/>
    <lineage>
        <taxon>Bacteria</taxon>
        <taxon>environmental samples</taxon>
    </lineage>
</organism>
<evidence type="ECO:0000313" key="1">
    <source>
        <dbReference type="EMBL" id="AGS53165.1"/>
    </source>
</evidence>
<accession>A0A806KET4</accession>